<feature type="transmembrane region" description="Helical" evidence="10">
    <location>
        <begin position="81"/>
        <end position="105"/>
    </location>
</feature>
<feature type="transmembrane region" description="Helical" evidence="10">
    <location>
        <begin position="20"/>
        <end position="38"/>
    </location>
</feature>
<evidence type="ECO:0000256" key="3">
    <source>
        <dbReference type="ARBA" id="ARBA00022475"/>
    </source>
</evidence>
<evidence type="ECO:0000256" key="9">
    <source>
        <dbReference type="ARBA" id="ARBA00023136"/>
    </source>
</evidence>
<feature type="transmembrane region" description="Helical" evidence="10">
    <location>
        <begin position="426"/>
        <end position="447"/>
    </location>
</feature>
<comment type="subcellular location">
    <subcellularLocation>
        <location evidence="1">Cell membrane</location>
        <topology evidence="1">Multi-pass membrane protein</topology>
    </subcellularLocation>
</comment>
<dbReference type="Proteomes" id="UP001169242">
    <property type="component" value="Unassembled WGS sequence"/>
</dbReference>
<evidence type="ECO:0000256" key="5">
    <source>
        <dbReference type="ARBA" id="ARBA00022692"/>
    </source>
</evidence>
<dbReference type="NCBIfam" id="TIGR00933">
    <property type="entry name" value="2a38"/>
    <property type="match status" value="1"/>
</dbReference>
<dbReference type="PANTHER" id="PTHR32024">
    <property type="entry name" value="TRK SYSTEM POTASSIUM UPTAKE PROTEIN TRKG-RELATED"/>
    <property type="match status" value="1"/>
</dbReference>
<feature type="transmembrane region" description="Helical" evidence="10">
    <location>
        <begin position="50"/>
        <end position="69"/>
    </location>
</feature>
<dbReference type="EMBL" id="JAQIFT010000029">
    <property type="protein sequence ID" value="MDA3731245.1"/>
    <property type="molecule type" value="Genomic_DNA"/>
</dbReference>
<sequence length="468" mass="50908">MNNLNEQHGIFKSSLGPSQILVAGFLCLILVATVLLMLPISSQSGETTNFVDALFTSTSAVCVTGLVVVNTLEHWSLFGKIIILFCIQIGGLGFMSLVSMIFVFMGKKITLKNRLIMQEAFSSNTVAGIVRFTKAVVMLTFFVEGIGAFLLSFVFVPEHGLIKGIGYSIFHAISAFCNAGFDLVGSNSLTPYVGNGLVNFTIMGLIIAGGLGFCVWMDTYNMIKIKRQSAEHFTWKQAFYKMPLHTKLVWLITIFLIVFGFLFFFIVEFKNPSTLGALSFKDKLYASLFQSVSPRTAGFNTLPLADLTPASKLMTIILMFIGGSPAGTAGGVKTVTIGVLILCAMSTIKGRESTEIYNRRIPGSVITRALTVIMIAITAIFGMLMILTVTENVEFLDLLFEVVSAFATVGLTLGITASLTTIGKIMIIILMFIGRLGPVTIAVALMVRQKKAKEKQSIQYPEEKVMVG</sequence>
<dbReference type="GO" id="GO:0015379">
    <property type="term" value="F:potassium:chloride symporter activity"/>
    <property type="evidence" value="ECO:0007669"/>
    <property type="project" value="InterPro"/>
</dbReference>
<keyword evidence="6" id="KW-0630">Potassium</keyword>
<feature type="transmembrane region" description="Helical" evidence="10">
    <location>
        <begin position="316"/>
        <end position="344"/>
    </location>
</feature>
<reference evidence="11" key="1">
    <citation type="journal article" date="2023" name="Int. J. Syst. Evol. Microbiol.">
        <title>&lt;i&gt;Holtiella tumoricola&lt;/i&gt; gen. nov. sp. nov., isolated from a human clinical sample.</title>
        <authorList>
            <person name="Allen-Vercoe E."/>
            <person name="Daigneault M.C."/>
            <person name="Vancuren S.J."/>
            <person name="Cochrane K."/>
            <person name="O'Neal L.L."/>
            <person name="Sankaranarayanan K."/>
            <person name="Lawson P.A."/>
        </authorList>
    </citation>
    <scope>NUCLEOTIDE SEQUENCE</scope>
    <source>
        <strain evidence="11">CC70A</strain>
    </source>
</reference>
<keyword evidence="3" id="KW-1003">Cell membrane</keyword>
<proteinExistence type="predicted"/>
<evidence type="ECO:0000313" key="11">
    <source>
        <dbReference type="EMBL" id="MDA3731245.1"/>
    </source>
</evidence>
<keyword evidence="5 10" id="KW-0812">Transmembrane</keyword>
<dbReference type="InterPro" id="IPR004772">
    <property type="entry name" value="TrkH"/>
</dbReference>
<evidence type="ECO:0000256" key="8">
    <source>
        <dbReference type="ARBA" id="ARBA00023065"/>
    </source>
</evidence>
<dbReference type="Pfam" id="PF02386">
    <property type="entry name" value="TrkH"/>
    <property type="match status" value="1"/>
</dbReference>
<keyword evidence="2" id="KW-0813">Transport</keyword>
<evidence type="ECO:0000256" key="10">
    <source>
        <dbReference type="SAM" id="Phobius"/>
    </source>
</evidence>
<protein>
    <submittedName>
        <fullName evidence="11">TrkH family potassium uptake protein</fullName>
    </submittedName>
</protein>
<feature type="transmembrane region" description="Helical" evidence="10">
    <location>
        <begin position="248"/>
        <end position="267"/>
    </location>
</feature>
<keyword evidence="12" id="KW-1185">Reference proteome</keyword>
<dbReference type="RefSeq" id="WP_053986155.1">
    <property type="nucleotide sequence ID" value="NZ_JAQIFT010000029.1"/>
</dbReference>
<accession>A0AA42DLQ8</accession>
<comment type="caution">
    <text evidence="11">The sequence shown here is derived from an EMBL/GenBank/DDBJ whole genome shotgun (WGS) entry which is preliminary data.</text>
</comment>
<keyword evidence="9 10" id="KW-0472">Membrane</keyword>
<feature type="transmembrane region" description="Helical" evidence="10">
    <location>
        <begin position="365"/>
        <end position="386"/>
    </location>
</feature>
<dbReference type="PANTHER" id="PTHR32024:SF1">
    <property type="entry name" value="KTR SYSTEM POTASSIUM UPTAKE PROTEIN B"/>
    <property type="match status" value="1"/>
</dbReference>
<gene>
    <name evidence="11" type="ORF">PBV87_07060</name>
</gene>
<dbReference type="GO" id="GO:0005886">
    <property type="term" value="C:plasma membrane"/>
    <property type="evidence" value="ECO:0007669"/>
    <property type="project" value="UniProtKB-SubCell"/>
</dbReference>
<evidence type="ECO:0000256" key="2">
    <source>
        <dbReference type="ARBA" id="ARBA00022448"/>
    </source>
</evidence>
<keyword evidence="7 10" id="KW-1133">Transmembrane helix</keyword>
<organism evidence="11 12">
    <name type="scientific">Holtiella tumoricola</name>
    <dbReference type="NCBI Taxonomy" id="3018743"/>
    <lineage>
        <taxon>Bacteria</taxon>
        <taxon>Bacillati</taxon>
        <taxon>Bacillota</taxon>
        <taxon>Clostridia</taxon>
        <taxon>Lachnospirales</taxon>
        <taxon>Cellulosilyticaceae</taxon>
        <taxon>Holtiella</taxon>
    </lineage>
</organism>
<name>A0AA42DLQ8_9FIRM</name>
<evidence type="ECO:0000256" key="6">
    <source>
        <dbReference type="ARBA" id="ARBA00022958"/>
    </source>
</evidence>
<evidence type="ECO:0000313" key="12">
    <source>
        <dbReference type="Proteomes" id="UP001169242"/>
    </source>
</evidence>
<evidence type="ECO:0000256" key="7">
    <source>
        <dbReference type="ARBA" id="ARBA00022989"/>
    </source>
</evidence>
<keyword evidence="4" id="KW-0633">Potassium transport</keyword>
<feature type="transmembrane region" description="Helical" evidence="10">
    <location>
        <begin position="135"/>
        <end position="156"/>
    </location>
</feature>
<evidence type="ECO:0000256" key="1">
    <source>
        <dbReference type="ARBA" id="ARBA00004651"/>
    </source>
</evidence>
<dbReference type="AlphaFoldDB" id="A0AA42DLQ8"/>
<keyword evidence="8" id="KW-0406">Ion transport</keyword>
<feature type="transmembrane region" description="Helical" evidence="10">
    <location>
        <begin position="197"/>
        <end position="217"/>
    </location>
</feature>
<dbReference type="InterPro" id="IPR003445">
    <property type="entry name" value="Cat_transpt"/>
</dbReference>
<evidence type="ECO:0000256" key="4">
    <source>
        <dbReference type="ARBA" id="ARBA00022538"/>
    </source>
</evidence>